<dbReference type="AlphaFoldDB" id="K5UHD3"/>
<dbReference type="SMART" id="SM00355">
    <property type="entry name" value="ZnF_C2H2"/>
    <property type="match status" value="2"/>
</dbReference>
<protein>
    <recommendedName>
        <fullName evidence="3">C2H2-type domain-containing protein</fullName>
    </recommendedName>
</protein>
<gene>
    <name evidence="4" type="ORF">PHACADRAFT_202265</name>
</gene>
<sequence>MHRSANTRVAQQQPRQPPPHTSKGTTAAQVEEGIIMQDIELGPRRVICVAPGSICRFYKARKRPRHKTKRPLHVAELSCEEEEPTYHWRDLDGERKAKLRQGGYGLSDFGVSVQDGALEEQHTAIMDAATDDNDSERSHTAVNAGMLSAEEDVKVSSCTFKTSFTLRLVPAIWDTGENSTTPSSDNDDDRRSDTTLGVDMLAIEGKSPRTPEETLSSEADPPNATRESSAWSDAPHIQDQDDVLHTPVQRSHRPPPAASTKPKPRAAPGRYPCLYRGCGRTYGLHKDRVRHMDTAHGAAGYGCLRCDKTFSRFDSLQRHRQNARLDCHGPLTVADKAAHAVGGADWLADVSGLVEPAQDDPIRESFRDAGRLREEDMARFGLGVVRG</sequence>
<dbReference type="PROSITE" id="PS50157">
    <property type="entry name" value="ZINC_FINGER_C2H2_2"/>
    <property type="match status" value="1"/>
</dbReference>
<dbReference type="KEGG" id="pco:PHACADRAFT_202265"/>
<dbReference type="OrthoDB" id="2758258at2759"/>
<evidence type="ECO:0000313" key="5">
    <source>
        <dbReference type="Proteomes" id="UP000008370"/>
    </source>
</evidence>
<dbReference type="Gene3D" id="3.30.160.60">
    <property type="entry name" value="Classic Zinc Finger"/>
    <property type="match status" value="1"/>
</dbReference>
<keyword evidence="1" id="KW-0862">Zinc</keyword>
<accession>K5UHD3</accession>
<feature type="region of interest" description="Disordered" evidence="2">
    <location>
        <begin position="174"/>
        <end position="193"/>
    </location>
</feature>
<feature type="region of interest" description="Disordered" evidence="2">
    <location>
        <begin position="1"/>
        <end position="26"/>
    </location>
</feature>
<feature type="compositionally biased region" description="Polar residues" evidence="2">
    <location>
        <begin position="1"/>
        <end position="10"/>
    </location>
</feature>
<keyword evidence="5" id="KW-1185">Reference proteome</keyword>
<reference evidence="4 5" key="1">
    <citation type="journal article" date="2012" name="BMC Genomics">
        <title>Comparative genomics of the white-rot fungi, Phanerochaete carnosa and P. chrysosporium, to elucidate the genetic basis of the distinct wood types they colonize.</title>
        <authorList>
            <person name="Suzuki H."/>
            <person name="MacDonald J."/>
            <person name="Syed K."/>
            <person name="Salamov A."/>
            <person name="Hori C."/>
            <person name="Aerts A."/>
            <person name="Henrissat B."/>
            <person name="Wiebenga A."/>
            <person name="vanKuyk P.A."/>
            <person name="Barry K."/>
            <person name="Lindquist E."/>
            <person name="LaButti K."/>
            <person name="Lapidus A."/>
            <person name="Lucas S."/>
            <person name="Coutinho P."/>
            <person name="Gong Y."/>
            <person name="Samejima M."/>
            <person name="Mahadevan R."/>
            <person name="Abou-Zaid M."/>
            <person name="de Vries R.P."/>
            <person name="Igarashi K."/>
            <person name="Yadav J.S."/>
            <person name="Grigoriev I.V."/>
            <person name="Master E.R."/>
        </authorList>
    </citation>
    <scope>NUCLEOTIDE SEQUENCE [LARGE SCALE GENOMIC DNA]</scope>
    <source>
        <strain evidence="4 5">HHB-10118-sp</strain>
    </source>
</reference>
<dbReference type="InParanoid" id="K5UHD3"/>
<keyword evidence="1" id="KW-0863">Zinc-finger</keyword>
<name>K5UHD3_PHACS</name>
<evidence type="ECO:0000313" key="4">
    <source>
        <dbReference type="EMBL" id="EKM48896.1"/>
    </source>
</evidence>
<dbReference type="GeneID" id="18911833"/>
<dbReference type="RefSeq" id="XP_007402551.1">
    <property type="nucleotide sequence ID" value="XM_007402489.1"/>
</dbReference>
<dbReference type="InterPro" id="IPR013087">
    <property type="entry name" value="Znf_C2H2_type"/>
</dbReference>
<dbReference type="SUPFAM" id="SSF57667">
    <property type="entry name" value="beta-beta-alpha zinc fingers"/>
    <property type="match status" value="1"/>
</dbReference>
<feature type="region of interest" description="Disordered" evidence="2">
    <location>
        <begin position="202"/>
        <end position="270"/>
    </location>
</feature>
<organism evidence="4 5">
    <name type="scientific">Phanerochaete carnosa (strain HHB-10118-sp)</name>
    <name type="common">White-rot fungus</name>
    <name type="synonym">Peniophora carnosa</name>
    <dbReference type="NCBI Taxonomy" id="650164"/>
    <lineage>
        <taxon>Eukaryota</taxon>
        <taxon>Fungi</taxon>
        <taxon>Dikarya</taxon>
        <taxon>Basidiomycota</taxon>
        <taxon>Agaricomycotina</taxon>
        <taxon>Agaricomycetes</taxon>
        <taxon>Polyporales</taxon>
        <taxon>Phanerochaetaceae</taxon>
        <taxon>Phanerochaete</taxon>
    </lineage>
</organism>
<evidence type="ECO:0000256" key="2">
    <source>
        <dbReference type="SAM" id="MobiDB-lite"/>
    </source>
</evidence>
<dbReference type="InterPro" id="IPR036236">
    <property type="entry name" value="Znf_C2H2_sf"/>
</dbReference>
<dbReference type="Proteomes" id="UP000008370">
    <property type="component" value="Unassembled WGS sequence"/>
</dbReference>
<dbReference type="GO" id="GO:0008270">
    <property type="term" value="F:zinc ion binding"/>
    <property type="evidence" value="ECO:0007669"/>
    <property type="project" value="UniProtKB-KW"/>
</dbReference>
<feature type="domain" description="C2H2-type" evidence="3">
    <location>
        <begin position="301"/>
        <end position="328"/>
    </location>
</feature>
<evidence type="ECO:0000259" key="3">
    <source>
        <dbReference type="PROSITE" id="PS50157"/>
    </source>
</evidence>
<dbReference type="EMBL" id="JH930659">
    <property type="protein sequence ID" value="EKM48896.1"/>
    <property type="molecule type" value="Genomic_DNA"/>
</dbReference>
<proteinExistence type="predicted"/>
<evidence type="ECO:0000256" key="1">
    <source>
        <dbReference type="PROSITE-ProRule" id="PRU00042"/>
    </source>
</evidence>
<dbReference type="HOGENOM" id="CLU_713917_0_0_1"/>
<keyword evidence="1" id="KW-0479">Metal-binding</keyword>